<dbReference type="Proteomes" id="UP001595735">
    <property type="component" value="Unassembled WGS sequence"/>
</dbReference>
<evidence type="ECO:0000313" key="2">
    <source>
        <dbReference type="EMBL" id="MFC3756700.1"/>
    </source>
</evidence>
<comment type="caution">
    <text evidence="2">The sequence shown here is derived from an EMBL/GenBank/DDBJ whole genome shotgun (WGS) entry which is preliminary data.</text>
</comment>
<evidence type="ECO:0000259" key="1">
    <source>
        <dbReference type="SMART" id="SM00867"/>
    </source>
</evidence>
<dbReference type="Gene3D" id="2.40.128.110">
    <property type="entry name" value="Lipid/polyisoprenoid-binding, YceI-like"/>
    <property type="match status" value="1"/>
</dbReference>
<feature type="domain" description="Lipid/polyisoprenoid-binding YceI-like" evidence="1">
    <location>
        <begin position="5"/>
        <end position="170"/>
    </location>
</feature>
<dbReference type="PANTHER" id="PTHR34406">
    <property type="entry name" value="PROTEIN YCEI"/>
    <property type="match status" value="1"/>
</dbReference>
<dbReference type="InterPro" id="IPR036761">
    <property type="entry name" value="TTHA0802/YceI-like_sf"/>
</dbReference>
<dbReference type="RefSeq" id="WP_290297366.1">
    <property type="nucleotide sequence ID" value="NZ_JAUFQR010000001.1"/>
</dbReference>
<proteinExistence type="predicted"/>
<dbReference type="PANTHER" id="PTHR34406:SF1">
    <property type="entry name" value="PROTEIN YCEI"/>
    <property type="match status" value="1"/>
</dbReference>
<sequence>MRTQKFNIAVAQSNIEWVGRKVTGAHNGTINLKEGELIVSDGQLTAGKFIVDTTSITILDITDPDTNAQFAGHLASDDFFSIDHYPESYFEISKVSSNHVEGNLTIKGITNPVGFYMTVAVNDNILAASGKIIVDRTQFGIKFRSGNFFQNLGDTLIYNDFELNVSLTAKLVTEPVSA</sequence>
<dbReference type="EMBL" id="JBHRYO010000002">
    <property type="protein sequence ID" value="MFC3756700.1"/>
    <property type="molecule type" value="Genomic_DNA"/>
</dbReference>
<reference evidence="3" key="1">
    <citation type="journal article" date="2019" name="Int. J. Syst. Evol. Microbiol.">
        <title>The Global Catalogue of Microorganisms (GCM) 10K type strain sequencing project: providing services to taxonomists for standard genome sequencing and annotation.</title>
        <authorList>
            <consortium name="The Broad Institute Genomics Platform"/>
            <consortium name="The Broad Institute Genome Sequencing Center for Infectious Disease"/>
            <person name="Wu L."/>
            <person name="Ma J."/>
        </authorList>
    </citation>
    <scope>NUCLEOTIDE SEQUENCE [LARGE SCALE GENOMIC DNA]</scope>
    <source>
        <strain evidence="3">CECT 7798</strain>
    </source>
</reference>
<dbReference type="InterPro" id="IPR007372">
    <property type="entry name" value="Lipid/polyisoprenoid-bd_YceI"/>
</dbReference>
<dbReference type="Pfam" id="PF04264">
    <property type="entry name" value="YceI"/>
    <property type="match status" value="1"/>
</dbReference>
<dbReference type="SMART" id="SM00867">
    <property type="entry name" value="YceI"/>
    <property type="match status" value="1"/>
</dbReference>
<accession>A0ABV7XXU6</accession>
<evidence type="ECO:0000313" key="3">
    <source>
        <dbReference type="Proteomes" id="UP001595735"/>
    </source>
</evidence>
<organism evidence="2 3">
    <name type="scientific">Chryseobacterium tructae</name>
    <dbReference type="NCBI Taxonomy" id="1037380"/>
    <lineage>
        <taxon>Bacteria</taxon>
        <taxon>Pseudomonadati</taxon>
        <taxon>Bacteroidota</taxon>
        <taxon>Flavobacteriia</taxon>
        <taxon>Flavobacteriales</taxon>
        <taxon>Weeksellaceae</taxon>
        <taxon>Chryseobacterium group</taxon>
        <taxon>Chryseobacterium</taxon>
    </lineage>
</organism>
<name>A0ABV7XXU6_9FLAO</name>
<protein>
    <submittedName>
        <fullName evidence="2">YceI family protein</fullName>
    </submittedName>
</protein>
<dbReference type="SUPFAM" id="SSF101874">
    <property type="entry name" value="YceI-like"/>
    <property type="match status" value="1"/>
</dbReference>
<gene>
    <name evidence="2" type="ORF">ACFONJ_12030</name>
</gene>
<keyword evidence="3" id="KW-1185">Reference proteome</keyword>